<comment type="caution">
    <text evidence="2">The sequence shown here is derived from an EMBL/GenBank/DDBJ whole genome shotgun (WGS) entry which is preliminary data.</text>
</comment>
<dbReference type="OrthoDB" id="146767at2157"/>
<sequence>MPTRDLGTDEYRERLLCHAARRTGVLDALATTTGTAEGVAEETGIDPHAADLLVEALADRGFLKDVGGEYQPTNRMLGILTKTDVRSIGRLSHDLDRLDAWLAFPGTARGESPPRSEHRTRNELGARAARPEAQVRGAVTAMLREAPDAESVVLVGDAPGPHAVEVAARRREVTLVDTPERVDASRAGLEHESVTLRGGDPADSGCSLPEADLVAGVGVLYRLDEGGATTVLRNARAAAPTCVFVEPVAETGDDGYATLAALDAFAREGTASVHDRAGVVSLVEESGYGEATVVDIPGLDDRAVVGR</sequence>
<dbReference type="InterPro" id="IPR036390">
    <property type="entry name" value="WH_DNA-bd_sf"/>
</dbReference>
<keyword evidence="2" id="KW-0808">Transferase</keyword>
<dbReference type="GO" id="GO:0032259">
    <property type="term" value="P:methylation"/>
    <property type="evidence" value="ECO:0007669"/>
    <property type="project" value="UniProtKB-KW"/>
</dbReference>
<feature type="region of interest" description="Disordered" evidence="1">
    <location>
        <begin position="108"/>
        <end position="131"/>
    </location>
</feature>
<dbReference type="EMBL" id="WSZK01000023">
    <property type="protein sequence ID" value="MWG35589.1"/>
    <property type="molecule type" value="Genomic_DNA"/>
</dbReference>
<evidence type="ECO:0000313" key="2">
    <source>
        <dbReference type="EMBL" id="MWG35589.1"/>
    </source>
</evidence>
<accession>A0A6B0GPU3</accession>
<gene>
    <name evidence="2" type="ORF">GQS65_14020</name>
</gene>
<keyword evidence="2" id="KW-0489">Methyltransferase</keyword>
<organism evidence="2 3">
    <name type="scientific">Halomarina oriensis</name>
    <dbReference type="NCBI Taxonomy" id="671145"/>
    <lineage>
        <taxon>Archaea</taxon>
        <taxon>Methanobacteriati</taxon>
        <taxon>Methanobacteriota</taxon>
        <taxon>Stenosarchaea group</taxon>
        <taxon>Halobacteria</taxon>
        <taxon>Halobacteriales</taxon>
        <taxon>Natronomonadaceae</taxon>
        <taxon>Halomarina</taxon>
    </lineage>
</organism>
<dbReference type="GO" id="GO:0008168">
    <property type="term" value="F:methyltransferase activity"/>
    <property type="evidence" value="ECO:0007669"/>
    <property type="project" value="UniProtKB-KW"/>
</dbReference>
<dbReference type="InterPro" id="IPR036388">
    <property type="entry name" value="WH-like_DNA-bd_sf"/>
</dbReference>
<evidence type="ECO:0000313" key="3">
    <source>
        <dbReference type="Proteomes" id="UP000451471"/>
    </source>
</evidence>
<feature type="compositionally biased region" description="Basic and acidic residues" evidence="1">
    <location>
        <begin position="112"/>
        <end position="124"/>
    </location>
</feature>
<keyword evidence="3" id="KW-1185">Reference proteome</keyword>
<dbReference type="Gene3D" id="1.10.10.10">
    <property type="entry name" value="Winged helix-like DNA-binding domain superfamily/Winged helix DNA-binding domain"/>
    <property type="match status" value="1"/>
</dbReference>
<proteinExistence type="predicted"/>
<dbReference type="InterPro" id="IPR029063">
    <property type="entry name" value="SAM-dependent_MTases_sf"/>
</dbReference>
<dbReference type="SUPFAM" id="SSF53335">
    <property type="entry name" value="S-adenosyl-L-methionine-dependent methyltransferases"/>
    <property type="match status" value="1"/>
</dbReference>
<protein>
    <submittedName>
        <fullName evidence="2">SAM-dependent methyltransferase</fullName>
    </submittedName>
</protein>
<dbReference type="AlphaFoldDB" id="A0A6B0GPU3"/>
<evidence type="ECO:0000256" key="1">
    <source>
        <dbReference type="SAM" id="MobiDB-lite"/>
    </source>
</evidence>
<dbReference type="RefSeq" id="WP_158205252.1">
    <property type="nucleotide sequence ID" value="NZ_WSZK01000023.1"/>
</dbReference>
<dbReference type="Proteomes" id="UP000451471">
    <property type="component" value="Unassembled WGS sequence"/>
</dbReference>
<dbReference type="Gene3D" id="3.40.50.150">
    <property type="entry name" value="Vaccinia Virus protein VP39"/>
    <property type="match status" value="1"/>
</dbReference>
<dbReference type="SUPFAM" id="SSF46785">
    <property type="entry name" value="Winged helix' DNA-binding domain"/>
    <property type="match status" value="1"/>
</dbReference>
<name>A0A6B0GPU3_9EURY</name>
<reference evidence="2 3" key="1">
    <citation type="submission" date="2019-12" db="EMBL/GenBank/DDBJ databases">
        <title>Halocatena pleomorpha gen. nov. sp. nov., an extremely halophilic archaeon of family Halobacteriaceae isolated from saltpan soil.</title>
        <authorList>
            <person name="Pal Y."/>
            <person name="Verma A."/>
            <person name="Krishnamurthi S."/>
            <person name="Kumar P."/>
        </authorList>
    </citation>
    <scope>NUCLEOTIDE SEQUENCE [LARGE SCALE GENOMIC DNA]</scope>
    <source>
        <strain evidence="2 3">JCM 16495</strain>
    </source>
</reference>